<dbReference type="KEGG" id="ehx:EMIHUDRAFT_442049"/>
<evidence type="ECO:0000313" key="2">
    <source>
        <dbReference type="EnsemblProtists" id="EOD31957"/>
    </source>
</evidence>
<feature type="transmembrane region" description="Helical" evidence="1">
    <location>
        <begin position="20"/>
        <end position="43"/>
    </location>
</feature>
<dbReference type="KEGG" id="ehx:EMIHUDRAFT_442044"/>
<proteinExistence type="predicted"/>
<dbReference type="AlphaFoldDB" id="A0A0D3K872"/>
<sequence length="279" mass="29902">MAPLSPLAGLARRSRCCRILLRSLSLALITTFVLALVICKAVYDNDTDALPDQGLQPISTYLMGQWPGQTANLAISRTGFALVVAQALVLGVFRLALLLQVPHIKSTRIYSMLVLLSALSGAGALGTLLGVAIVTIEDNSSLHDGFACATYVMLPLAQVLELSVFVLCVPVHHEWRRRAIVCAVWAAVAVTATIALMSAYVAEWRAGTLSDDKAALQWSGAILGISYYLIDPLAYVSILVNAADLSERPVRATADREAAPSPDSAAVPLWRLACRHRGR</sequence>
<dbReference type="EnsemblProtists" id="EOD31957">
    <property type="protein sequence ID" value="EOD31957"/>
    <property type="gene ID" value="EMIHUDRAFT_442049"/>
</dbReference>
<dbReference type="EnsemblProtists" id="EOD31947">
    <property type="protein sequence ID" value="EOD31947"/>
    <property type="gene ID" value="EMIHUDRAFT_442044"/>
</dbReference>
<protein>
    <submittedName>
        <fullName evidence="2">Uncharacterized protein</fullName>
    </submittedName>
</protein>
<dbReference type="Proteomes" id="UP000013827">
    <property type="component" value="Unassembled WGS sequence"/>
</dbReference>
<feature type="transmembrane region" description="Helical" evidence="1">
    <location>
        <begin position="221"/>
        <end position="243"/>
    </location>
</feature>
<dbReference type="PaxDb" id="2903-EOD31947"/>
<accession>A0A0D3K872</accession>
<dbReference type="HOGENOM" id="CLU_999054_0_0_1"/>
<name>A0A0D3K872_EMIH1</name>
<keyword evidence="1" id="KW-0472">Membrane</keyword>
<dbReference type="RefSeq" id="XP_005784386.1">
    <property type="nucleotide sequence ID" value="XM_005784329.1"/>
</dbReference>
<reference evidence="2" key="2">
    <citation type="submission" date="2024-10" db="UniProtKB">
        <authorList>
            <consortium name="EnsemblProtists"/>
        </authorList>
    </citation>
    <scope>IDENTIFICATION</scope>
</reference>
<dbReference type="GeneID" id="17277222"/>
<evidence type="ECO:0000256" key="1">
    <source>
        <dbReference type="SAM" id="Phobius"/>
    </source>
</evidence>
<dbReference type="RefSeq" id="XP_005784376.1">
    <property type="nucleotide sequence ID" value="XM_005784319.1"/>
</dbReference>
<feature type="transmembrane region" description="Helical" evidence="1">
    <location>
        <begin position="180"/>
        <end position="201"/>
    </location>
</feature>
<dbReference type="GeneID" id="17277232"/>
<reference evidence="3" key="1">
    <citation type="journal article" date="2013" name="Nature">
        <title>Pan genome of the phytoplankton Emiliania underpins its global distribution.</title>
        <authorList>
            <person name="Read B.A."/>
            <person name="Kegel J."/>
            <person name="Klute M.J."/>
            <person name="Kuo A."/>
            <person name="Lefebvre S.C."/>
            <person name="Maumus F."/>
            <person name="Mayer C."/>
            <person name="Miller J."/>
            <person name="Monier A."/>
            <person name="Salamov A."/>
            <person name="Young J."/>
            <person name="Aguilar M."/>
            <person name="Claverie J.M."/>
            <person name="Frickenhaus S."/>
            <person name="Gonzalez K."/>
            <person name="Herman E.K."/>
            <person name="Lin Y.C."/>
            <person name="Napier J."/>
            <person name="Ogata H."/>
            <person name="Sarno A.F."/>
            <person name="Shmutz J."/>
            <person name="Schroeder D."/>
            <person name="de Vargas C."/>
            <person name="Verret F."/>
            <person name="von Dassow P."/>
            <person name="Valentin K."/>
            <person name="Van de Peer Y."/>
            <person name="Wheeler G."/>
            <person name="Dacks J.B."/>
            <person name="Delwiche C.F."/>
            <person name="Dyhrman S.T."/>
            <person name="Glockner G."/>
            <person name="John U."/>
            <person name="Richards T."/>
            <person name="Worden A.Z."/>
            <person name="Zhang X."/>
            <person name="Grigoriev I.V."/>
            <person name="Allen A.E."/>
            <person name="Bidle K."/>
            <person name="Borodovsky M."/>
            <person name="Bowler C."/>
            <person name="Brownlee C."/>
            <person name="Cock J.M."/>
            <person name="Elias M."/>
            <person name="Gladyshev V.N."/>
            <person name="Groth M."/>
            <person name="Guda C."/>
            <person name="Hadaegh A."/>
            <person name="Iglesias-Rodriguez M.D."/>
            <person name="Jenkins J."/>
            <person name="Jones B.M."/>
            <person name="Lawson T."/>
            <person name="Leese F."/>
            <person name="Lindquist E."/>
            <person name="Lobanov A."/>
            <person name="Lomsadze A."/>
            <person name="Malik S.B."/>
            <person name="Marsh M.E."/>
            <person name="Mackinder L."/>
            <person name="Mock T."/>
            <person name="Mueller-Roeber B."/>
            <person name="Pagarete A."/>
            <person name="Parker M."/>
            <person name="Probert I."/>
            <person name="Quesneville H."/>
            <person name="Raines C."/>
            <person name="Rensing S.A."/>
            <person name="Riano-Pachon D.M."/>
            <person name="Richier S."/>
            <person name="Rokitta S."/>
            <person name="Shiraiwa Y."/>
            <person name="Soanes D.M."/>
            <person name="van der Giezen M."/>
            <person name="Wahlund T.M."/>
            <person name="Williams B."/>
            <person name="Wilson W."/>
            <person name="Wolfe G."/>
            <person name="Wurch L.L."/>
        </authorList>
    </citation>
    <scope>NUCLEOTIDE SEQUENCE</scope>
</reference>
<feature type="transmembrane region" description="Helical" evidence="1">
    <location>
        <begin position="80"/>
        <end position="101"/>
    </location>
</feature>
<feature type="transmembrane region" description="Helical" evidence="1">
    <location>
        <begin position="148"/>
        <end position="168"/>
    </location>
</feature>
<keyword evidence="1" id="KW-0812">Transmembrane</keyword>
<feature type="transmembrane region" description="Helical" evidence="1">
    <location>
        <begin position="113"/>
        <end position="136"/>
    </location>
</feature>
<keyword evidence="1" id="KW-1133">Transmembrane helix</keyword>
<evidence type="ECO:0000313" key="3">
    <source>
        <dbReference type="Proteomes" id="UP000013827"/>
    </source>
</evidence>
<keyword evidence="3" id="KW-1185">Reference proteome</keyword>
<organism evidence="2 3">
    <name type="scientific">Emiliania huxleyi (strain CCMP1516)</name>
    <dbReference type="NCBI Taxonomy" id="280463"/>
    <lineage>
        <taxon>Eukaryota</taxon>
        <taxon>Haptista</taxon>
        <taxon>Haptophyta</taxon>
        <taxon>Prymnesiophyceae</taxon>
        <taxon>Isochrysidales</taxon>
        <taxon>Noelaerhabdaceae</taxon>
        <taxon>Emiliania</taxon>
    </lineage>
</organism>